<dbReference type="SMART" id="SM01091">
    <property type="entry name" value="CorC_HlyC"/>
    <property type="match status" value="1"/>
</dbReference>
<dbReference type="RefSeq" id="WP_156614011.1">
    <property type="nucleotide sequence ID" value="NZ_WPHR01000003.1"/>
</dbReference>
<dbReference type="Gene3D" id="3.10.580.10">
    <property type="entry name" value="CBS-domain"/>
    <property type="match status" value="1"/>
</dbReference>
<dbReference type="InterPro" id="IPR036318">
    <property type="entry name" value="FAD-bd_PCMH-like_sf"/>
</dbReference>
<evidence type="ECO:0000256" key="1">
    <source>
        <dbReference type="ARBA" id="ARBA00004141"/>
    </source>
</evidence>
<dbReference type="InterPro" id="IPR005170">
    <property type="entry name" value="Transptr-assoc_dom"/>
</dbReference>
<evidence type="ECO:0000313" key="13">
    <source>
        <dbReference type="EMBL" id="MUZ72090.1"/>
    </source>
</evidence>
<comment type="caution">
    <text evidence="13">The sequence shown here is derived from an EMBL/GenBank/DDBJ whole genome shotgun (WGS) entry which is preliminary data.</text>
</comment>
<dbReference type="InterPro" id="IPR002550">
    <property type="entry name" value="CNNM"/>
</dbReference>
<dbReference type="PANTHER" id="PTHR22777:SF17">
    <property type="entry name" value="UPF0053 PROTEIN SLL0260"/>
    <property type="match status" value="1"/>
</dbReference>
<proteinExistence type="inferred from homology"/>
<dbReference type="GO" id="GO:0050660">
    <property type="term" value="F:flavin adenine dinucleotide binding"/>
    <property type="evidence" value="ECO:0007669"/>
    <property type="project" value="InterPro"/>
</dbReference>
<feature type="transmembrane region" description="Helical" evidence="10">
    <location>
        <begin position="57"/>
        <end position="76"/>
    </location>
</feature>
<dbReference type="Proteomes" id="UP000477951">
    <property type="component" value="Unassembled WGS sequence"/>
</dbReference>
<evidence type="ECO:0000256" key="8">
    <source>
        <dbReference type="PROSITE-ProRule" id="PRU00703"/>
    </source>
</evidence>
<evidence type="ECO:0000259" key="11">
    <source>
        <dbReference type="PROSITE" id="PS51371"/>
    </source>
</evidence>
<feature type="domain" description="CNNM transmembrane" evidence="12">
    <location>
        <begin position="1"/>
        <end position="198"/>
    </location>
</feature>
<evidence type="ECO:0000313" key="14">
    <source>
        <dbReference type="Proteomes" id="UP000477951"/>
    </source>
</evidence>
<dbReference type="Pfam" id="PF00571">
    <property type="entry name" value="CBS"/>
    <property type="match status" value="2"/>
</dbReference>
<dbReference type="InterPro" id="IPR016169">
    <property type="entry name" value="FAD-bd_PCMH_sub2"/>
</dbReference>
<evidence type="ECO:0000256" key="5">
    <source>
        <dbReference type="ARBA" id="ARBA00022989"/>
    </source>
</evidence>
<keyword evidence="7 9" id="KW-0472">Membrane</keyword>
<keyword evidence="6 8" id="KW-0129">CBS domain</keyword>
<gene>
    <name evidence="13" type="ORF">GOZ90_05275</name>
</gene>
<evidence type="ECO:0000256" key="3">
    <source>
        <dbReference type="ARBA" id="ARBA00022692"/>
    </source>
</evidence>
<evidence type="ECO:0000256" key="4">
    <source>
        <dbReference type="ARBA" id="ARBA00022737"/>
    </source>
</evidence>
<feature type="transmembrane region" description="Helical" evidence="10">
    <location>
        <begin position="96"/>
        <end position="121"/>
    </location>
</feature>
<accession>A0A6L6V845</accession>
<dbReference type="Pfam" id="PF03471">
    <property type="entry name" value="CorC_HlyC"/>
    <property type="match status" value="1"/>
</dbReference>
<dbReference type="EMBL" id="WPHR01000003">
    <property type="protein sequence ID" value="MUZ72090.1"/>
    <property type="molecule type" value="Genomic_DNA"/>
</dbReference>
<evidence type="ECO:0000256" key="2">
    <source>
        <dbReference type="ARBA" id="ARBA00006446"/>
    </source>
</evidence>
<comment type="similarity">
    <text evidence="2">Belongs to the UPF0053 family. Hemolysin C subfamily.</text>
</comment>
<protein>
    <submittedName>
        <fullName evidence="13">DUF21 domain-containing protein</fullName>
    </submittedName>
</protein>
<feature type="domain" description="CBS" evidence="11">
    <location>
        <begin position="217"/>
        <end position="278"/>
    </location>
</feature>
<evidence type="ECO:0000256" key="6">
    <source>
        <dbReference type="ARBA" id="ARBA00023122"/>
    </source>
</evidence>
<name>A0A6L6V845_AGRVI</name>
<evidence type="ECO:0000259" key="12">
    <source>
        <dbReference type="PROSITE" id="PS51846"/>
    </source>
</evidence>
<dbReference type="Gene3D" id="3.30.465.10">
    <property type="match status" value="1"/>
</dbReference>
<reference evidence="13 14" key="1">
    <citation type="submission" date="2019-12" db="EMBL/GenBank/DDBJ databases">
        <title>Whole-genome sequencing of Allorhizobium vitis.</title>
        <authorList>
            <person name="Gan H.M."/>
            <person name="Szegedi E."/>
            <person name="Burr T."/>
            <person name="Savka M.A."/>
        </authorList>
    </citation>
    <scope>NUCLEOTIDE SEQUENCE [LARGE SCALE GENOMIC DNA]</scope>
    <source>
        <strain evidence="13 14">CG516</strain>
    </source>
</reference>
<dbReference type="AlphaFoldDB" id="A0A6L6V845"/>
<keyword evidence="3 9" id="KW-0812">Transmembrane</keyword>
<evidence type="ECO:0000256" key="9">
    <source>
        <dbReference type="PROSITE-ProRule" id="PRU01193"/>
    </source>
</evidence>
<dbReference type="InterPro" id="IPR044751">
    <property type="entry name" value="Ion_transp-like_CBS"/>
</dbReference>
<feature type="transmembrane region" description="Helical" evidence="10">
    <location>
        <begin position="6"/>
        <end position="26"/>
    </location>
</feature>
<organism evidence="13 14">
    <name type="scientific">Agrobacterium vitis</name>
    <name type="common">Rhizobium vitis</name>
    <dbReference type="NCBI Taxonomy" id="373"/>
    <lineage>
        <taxon>Bacteria</taxon>
        <taxon>Pseudomonadati</taxon>
        <taxon>Pseudomonadota</taxon>
        <taxon>Alphaproteobacteria</taxon>
        <taxon>Hyphomicrobiales</taxon>
        <taxon>Rhizobiaceae</taxon>
        <taxon>Rhizobium/Agrobacterium group</taxon>
        <taxon>Agrobacterium</taxon>
    </lineage>
</organism>
<dbReference type="SUPFAM" id="SSF56176">
    <property type="entry name" value="FAD-binding/transporter-associated domain-like"/>
    <property type="match status" value="1"/>
</dbReference>
<dbReference type="PROSITE" id="PS51371">
    <property type="entry name" value="CBS"/>
    <property type="match status" value="2"/>
</dbReference>
<dbReference type="GO" id="GO:0005886">
    <property type="term" value="C:plasma membrane"/>
    <property type="evidence" value="ECO:0007669"/>
    <property type="project" value="TreeGrafter"/>
</dbReference>
<feature type="domain" description="CBS" evidence="11">
    <location>
        <begin position="281"/>
        <end position="341"/>
    </location>
</feature>
<feature type="transmembrane region" description="Helical" evidence="10">
    <location>
        <begin position="133"/>
        <end position="155"/>
    </location>
</feature>
<dbReference type="PROSITE" id="PS51846">
    <property type="entry name" value="CNNM"/>
    <property type="match status" value="1"/>
</dbReference>
<dbReference type="InterPro" id="IPR000644">
    <property type="entry name" value="CBS_dom"/>
</dbReference>
<evidence type="ECO:0000256" key="7">
    <source>
        <dbReference type="ARBA" id="ARBA00023136"/>
    </source>
</evidence>
<dbReference type="PANTHER" id="PTHR22777">
    <property type="entry name" value="HEMOLYSIN-RELATED"/>
    <property type="match status" value="1"/>
</dbReference>
<keyword evidence="5 9" id="KW-1133">Transmembrane helix</keyword>
<dbReference type="CDD" id="cd04590">
    <property type="entry name" value="CBS_pair_CorC_HlyC_assoc"/>
    <property type="match status" value="1"/>
</dbReference>
<sequence>MFAEIVIVVLLTILNGVLAMSELAVVSARPARLRVLAEAGHSGSAVAIRLAENPGRFLSTVQIGITLVGVLSGAFSGATLGARLTQWLLLQGMSEALASTLGVGCVVVGITYLSLIVGELVPKQIALRNPEMVASRMAGAMLILSKVSLPLVWLLDGSGRAVLSLLGQKGASSGTVTDEEIKTVLAEAQSAGVIESEESQMISGVMRLADRTARGLMTPRRDVELISVDDTIEEIRETLRNSQHSRLPVRNGNSDEIVGVMLVKNFYDALANGGTVDIRSIISDVPIVSDLAGAIDIIQSIRKTVLHMVLVYDEYGHFEGIITSGDILEAITGAYQEEGEEEPALLMREDGSYLVAGWTPIDEFIEHIRVPVDDDPDFTTVAGYVLDELKRIPALGESFVKNGWKFEVVDLDGRRIDKLLVSPVLADDPD</sequence>
<comment type="subcellular location">
    <subcellularLocation>
        <location evidence="1">Membrane</location>
        <topology evidence="1">Multi-pass membrane protein</topology>
    </subcellularLocation>
</comment>
<keyword evidence="4" id="KW-0677">Repeat</keyword>
<dbReference type="SUPFAM" id="SSF54631">
    <property type="entry name" value="CBS-domain pair"/>
    <property type="match status" value="1"/>
</dbReference>
<dbReference type="SMART" id="SM00116">
    <property type="entry name" value="CBS"/>
    <property type="match status" value="2"/>
</dbReference>
<evidence type="ECO:0000256" key="10">
    <source>
        <dbReference type="SAM" id="Phobius"/>
    </source>
</evidence>
<dbReference type="Pfam" id="PF01595">
    <property type="entry name" value="CNNM"/>
    <property type="match status" value="1"/>
</dbReference>
<dbReference type="InterPro" id="IPR046342">
    <property type="entry name" value="CBS_dom_sf"/>
</dbReference>